<evidence type="ECO:0000313" key="5">
    <source>
        <dbReference type="EMBL" id="CUU06154.1"/>
    </source>
</evidence>
<dbReference type="PROSITE" id="PS51257">
    <property type="entry name" value="PROKAR_LIPOPROTEIN"/>
    <property type="match status" value="1"/>
</dbReference>
<dbReference type="InterPro" id="IPR030678">
    <property type="entry name" value="Peptide/Ni-bd"/>
</dbReference>
<accession>A0A0S4N4K9</accession>
<dbReference type="AlphaFoldDB" id="A0A0S4N4K9"/>
<comment type="similarity">
    <text evidence="1">Belongs to the bacterial solute-binding protein 5 family.</text>
</comment>
<dbReference type="Gene3D" id="3.40.190.10">
    <property type="entry name" value="Periplasmic binding protein-like II"/>
    <property type="match status" value="1"/>
</dbReference>
<dbReference type="GO" id="GO:0043190">
    <property type="term" value="C:ATP-binding cassette (ABC) transporter complex"/>
    <property type="evidence" value="ECO:0007669"/>
    <property type="project" value="InterPro"/>
</dbReference>
<dbReference type="STRING" id="1643428.GCA_001442855_01395"/>
<evidence type="ECO:0000256" key="2">
    <source>
        <dbReference type="ARBA" id="ARBA00022448"/>
    </source>
</evidence>
<dbReference type="RefSeq" id="WP_140945169.1">
    <property type="nucleotide sequence ID" value="NZ_FAOO01000009.1"/>
</dbReference>
<dbReference type="InterPro" id="IPR039424">
    <property type="entry name" value="SBP_5"/>
</dbReference>
<name>A0A0S4N4K9_9BACT</name>
<dbReference type="OrthoDB" id="9772924at2"/>
<dbReference type="Proteomes" id="UP000320623">
    <property type="component" value="Unassembled WGS sequence"/>
</dbReference>
<keyword evidence="2" id="KW-0813">Transport</keyword>
<dbReference type="GO" id="GO:0015833">
    <property type="term" value="P:peptide transport"/>
    <property type="evidence" value="ECO:0007669"/>
    <property type="project" value="TreeGrafter"/>
</dbReference>
<dbReference type="PANTHER" id="PTHR30290">
    <property type="entry name" value="PERIPLASMIC BINDING COMPONENT OF ABC TRANSPORTER"/>
    <property type="match status" value="1"/>
</dbReference>
<dbReference type="Pfam" id="PF00496">
    <property type="entry name" value="SBP_bac_5"/>
    <property type="match status" value="1"/>
</dbReference>
<evidence type="ECO:0000256" key="3">
    <source>
        <dbReference type="ARBA" id="ARBA00022729"/>
    </source>
</evidence>
<evidence type="ECO:0000259" key="4">
    <source>
        <dbReference type="Pfam" id="PF00496"/>
    </source>
</evidence>
<dbReference type="InterPro" id="IPR000914">
    <property type="entry name" value="SBP_5_dom"/>
</dbReference>
<dbReference type="EMBL" id="FAOO01000009">
    <property type="protein sequence ID" value="CUU06154.1"/>
    <property type="molecule type" value="Genomic_DNA"/>
</dbReference>
<gene>
    <name evidence="5" type="ORF">JGI1_01424</name>
</gene>
<dbReference type="Gene3D" id="3.10.105.10">
    <property type="entry name" value="Dipeptide-binding Protein, Domain 3"/>
    <property type="match status" value="1"/>
</dbReference>
<dbReference type="PANTHER" id="PTHR30290:SF9">
    <property type="entry name" value="OLIGOPEPTIDE-BINDING PROTEIN APPA"/>
    <property type="match status" value="1"/>
</dbReference>
<organism evidence="5 6">
    <name type="scientific">Candidatus Thermokryptus mobilis</name>
    <dbReference type="NCBI Taxonomy" id="1643428"/>
    <lineage>
        <taxon>Bacteria</taxon>
        <taxon>Pseudomonadati</taxon>
        <taxon>Candidatus Kryptoniota</taxon>
        <taxon>Candidatus Thermokryptus</taxon>
    </lineage>
</organism>
<dbReference type="Gene3D" id="3.90.76.10">
    <property type="entry name" value="Dipeptide-binding Protein, Domain 1"/>
    <property type="match status" value="1"/>
</dbReference>
<dbReference type="SUPFAM" id="SSF53850">
    <property type="entry name" value="Periplasmic binding protein-like II"/>
    <property type="match status" value="1"/>
</dbReference>
<dbReference type="GO" id="GO:0030288">
    <property type="term" value="C:outer membrane-bounded periplasmic space"/>
    <property type="evidence" value="ECO:0007669"/>
    <property type="project" value="UniProtKB-ARBA"/>
</dbReference>
<proteinExistence type="inferred from homology"/>
<protein>
    <submittedName>
        <fullName evidence="5">Peptide/nickel transport system substrate-binding protein</fullName>
    </submittedName>
</protein>
<evidence type="ECO:0000313" key="6">
    <source>
        <dbReference type="Proteomes" id="UP000320623"/>
    </source>
</evidence>
<reference evidence="6" key="1">
    <citation type="submission" date="2015-11" db="EMBL/GenBank/DDBJ databases">
        <authorList>
            <person name="Varghese N."/>
        </authorList>
    </citation>
    <scope>NUCLEOTIDE SEQUENCE [LARGE SCALE GENOMIC DNA]</scope>
</reference>
<sequence>MRVNQILFFLILSLLLTLGCRKEIKRNYIVIGSTIDIDSFNPYLSTSLFTQDILDRVYLRLAVEHEDYRTFTPLLAKRWEWSKDSLQITFYLRNDVYWSDGVKTTAYDVEYSFKAAISPELAWLNAEDIVRNIEDVKALNETTLVVKYRYVYPYQVMDINDVWIVPRHIYEKIPFSEWRKNGFFDHNPVTNGPYKVARWERGQLIELVKNERYFDKNYPKIERVFVKIVPNESNLTLQFLNGEIDVLPSVSPSVADKYGGDKNLKFVKYPHLAYEYIGWNQKNPIFADKKVRQALSYGINVDEIINVILKGNAVRSTSPFPSIFWAHNEKLKPYPYDIQRAKKLLYEAGWRDSDGDGILDKVIDGRKVDFKFTLITNAENQTRREVAVAIQNDLLKLGVKMEIQLYEFNTFMRHILDRNFDAVLSGWRIATKPDLSSLFHTEAIKSGHNIVSYSNPYFDKLNDSAAVLNNLASAKKIWDEIQEILYEDQPYTFLYEPVRINGISKRIKIETVKMNSISFLFNLHEWELR</sequence>
<keyword evidence="6" id="KW-1185">Reference proteome</keyword>
<dbReference type="PIRSF" id="PIRSF002741">
    <property type="entry name" value="MppA"/>
    <property type="match status" value="1"/>
</dbReference>
<keyword evidence="3" id="KW-0732">Signal</keyword>
<feature type="domain" description="Solute-binding protein family 5" evidence="4">
    <location>
        <begin position="71"/>
        <end position="437"/>
    </location>
</feature>
<evidence type="ECO:0000256" key="1">
    <source>
        <dbReference type="ARBA" id="ARBA00005695"/>
    </source>
</evidence>
<dbReference type="GO" id="GO:1904680">
    <property type="term" value="F:peptide transmembrane transporter activity"/>
    <property type="evidence" value="ECO:0007669"/>
    <property type="project" value="TreeGrafter"/>
</dbReference>